<dbReference type="Gene3D" id="3.40.50.300">
    <property type="entry name" value="P-loop containing nucleotide triphosphate hydrolases"/>
    <property type="match status" value="1"/>
</dbReference>
<dbReference type="RefSeq" id="WP_153339416.1">
    <property type="nucleotide sequence ID" value="NZ_WEGI01000002.1"/>
</dbReference>
<accession>A0A7K0DJ05</accession>
<gene>
    <name evidence="1" type="ORF">NRB56_11850</name>
</gene>
<organism evidence="1 2">
    <name type="scientific">Nocardia aurantia</name>
    <dbReference type="NCBI Taxonomy" id="2585199"/>
    <lineage>
        <taxon>Bacteria</taxon>
        <taxon>Bacillati</taxon>
        <taxon>Actinomycetota</taxon>
        <taxon>Actinomycetes</taxon>
        <taxon>Mycobacteriales</taxon>
        <taxon>Nocardiaceae</taxon>
        <taxon>Nocardia</taxon>
    </lineage>
</organism>
<dbReference type="InterPro" id="IPR027417">
    <property type="entry name" value="P-loop_NTPase"/>
</dbReference>
<dbReference type="OrthoDB" id="5379188at2"/>
<dbReference type="SUPFAM" id="SSF52540">
    <property type="entry name" value="P-loop containing nucleoside triphosphate hydrolases"/>
    <property type="match status" value="1"/>
</dbReference>
<proteinExistence type="predicted"/>
<evidence type="ECO:0008006" key="3">
    <source>
        <dbReference type="Google" id="ProtNLM"/>
    </source>
</evidence>
<evidence type="ECO:0000313" key="2">
    <source>
        <dbReference type="Proteomes" id="UP000431401"/>
    </source>
</evidence>
<dbReference type="EMBL" id="WEGI01000002">
    <property type="protein sequence ID" value="MQY25628.1"/>
    <property type="molecule type" value="Genomic_DNA"/>
</dbReference>
<dbReference type="Proteomes" id="UP000431401">
    <property type="component" value="Unassembled WGS sequence"/>
</dbReference>
<comment type="caution">
    <text evidence="1">The sequence shown here is derived from an EMBL/GenBank/DDBJ whole genome shotgun (WGS) entry which is preliminary data.</text>
</comment>
<evidence type="ECO:0000313" key="1">
    <source>
        <dbReference type="EMBL" id="MQY25628.1"/>
    </source>
</evidence>
<protein>
    <recommendedName>
        <fullName evidence="3">NACHT domain-containing protein</fullName>
    </recommendedName>
</protein>
<sequence length="1374" mass="151502">MDYDLSRLGEKQFEHLSQALLVQLLGAEISVYGAGPDGGREAAWEGARQANYDSDTVLPGIWNGYNVAQAKYCSNPGTPADNAKWLIKHIKIELDEWTKTETKRKRKPDSYLIVTNVRLSAVEASGSDSVRKALMAYSQNCGLVLQDLVIWHYDQIRVLLDNSADVRTGYAAWITPGDVLSSLMKQTTISNDTQVALEAHAAKLLLEDLGLNLTQAGTVSDNAVQIADVYIDLPAYPPEDYETEVEPLGNGHSSRDACNITAELVAIANQKLDSAAVKADIRISRMCRIVLVGGPGQGKSTVTQYLTQLYRASFLSGASVLDVPEIRKAQDAIVNHAKALGLSLPSARRWPFRIVLTELADGLSESSANSVLEYISRELSKRSSSDVALSDIRAWLKAYPWLIIFDGLDEVPESSNRAEVLSAISDFYIDARGLGADVSIITTTRPQGYNDDFGIKECRHYELAPLPIETALAYAEILIARRLGEDSRRATRVRSTLAKAAQDDSTSNLMTTPLQTTILSILVERLGHAPKDRWRLFSSYYRVIYQREQEKGGDLAEMLQEYESDIHAIHYEIGFILQRRGETSGDSTSSISKLEFIEFIAARMIRNGNSASESHELASKMVRLATDRLVFLAVLRNDAVGFEIRSLQEYMAAERIVTGPESTIGPNVRAIAESAYWQNVLLFVAGSIFANKDHLCAEIVALCDDLNSASSAHKATLAGSRLAYALLTERIAITKPRYSRLLATLVTNVLRLAPDPKYCSEVAALLDLGHRDELESALAQASVGSRAQQLSATLVLSYLEDRGEIWAKDLLHELASSSSESLRSDMLAIAVTFGQSNIVTQFPSVFDEIGFTATVEYITKLSKNAYRGISNFKDCLPAHVQALVSCDPFEDDQSVEVSDAAVGLQGLEVRFIETTALFENLTALYKYKGTDPDWKKCAAIARCASDYDAPSLALGLSLARTLETGALKLLSRILPWPFNACVNELVSYPDWLRDRAHEPNCERNMLIVRRYQQDRADELIEAVVHGDLGDKRDWIEALGADSRSLDISSLRSWAPLVGNRTGVPLPVGRAYPDSAVTLTMGGTFSLTHNETLFSEIVEWAPRVSEVLTMMPAGPFAMDLLTLLRFVVGMPVMGAQRIGDSTADAEMMTHELKITISAVSFRKLLDLIGLGSFESTSWTRISNVGYDILPEVIHRIASAEYVDIGESFDVGSLSEFYKNQLIPWRVARLLMVPSVGAALWPTPEQIDYGRDKDCCDKEGANRCESMAQAYSIVTTGNSTEIHQWMRSYLPNLLNDTNSIFVIPTGGGRRSGYGLNLERLFEWLCYERPGTSSLRFSGELALHLINAHPMYVGSLGSGIYRMISARRAESLTFESA</sequence>
<reference evidence="1 2" key="1">
    <citation type="submission" date="2019-10" db="EMBL/GenBank/DDBJ databases">
        <title>Nocardia macrotermitis sp. nov. and Nocardia aurantia sp. nov., isolated from the gut of fungus growing-termite Macrotermes natalensis.</title>
        <authorList>
            <person name="Benndorf R."/>
            <person name="Schwitalla J."/>
            <person name="Martin K."/>
            <person name="De Beer W."/>
            <person name="Kaster A.-K."/>
            <person name="Vollmers J."/>
            <person name="Poulsen M."/>
            <person name="Beemelmanns C."/>
        </authorList>
    </citation>
    <scope>NUCLEOTIDE SEQUENCE [LARGE SCALE GENOMIC DNA]</scope>
    <source>
        <strain evidence="1 2">RB56</strain>
    </source>
</reference>
<name>A0A7K0DJ05_9NOCA</name>
<keyword evidence="2" id="KW-1185">Reference proteome</keyword>